<evidence type="ECO:0000313" key="6">
    <source>
        <dbReference type="Proteomes" id="UP001153636"/>
    </source>
</evidence>
<dbReference type="PANTHER" id="PTHR31183:SF1">
    <property type="entry name" value="CILIA- AND FLAGELLA-ASSOCIATED PROTEIN 53"/>
    <property type="match status" value="1"/>
</dbReference>
<reference evidence="5" key="1">
    <citation type="submission" date="2022-01" db="EMBL/GenBank/DDBJ databases">
        <authorList>
            <person name="King R."/>
        </authorList>
    </citation>
    <scope>NUCLEOTIDE SEQUENCE</scope>
</reference>
<feature type="coiled-coil region" evidence="4">
    <location>
        <begin position="376"/>
        <end position="519"/>
    </location>
</feature>
<sequence length="549" mass="66728">MAAINYPSIHPGQYPYMGRNLPGRPKEVNSPRRRQPILCPTIHPGVYPHYGKEPNSGTLKMAYEEKFLKNNIKNMKVEDTRIEDDPDNMRFYTQVTNHVNYLQIQRDIKNKVAQKINAYEETVDKRREKLKDLFYAEERQYYQETVKLAFKGQEDTFEQMKRTLDIIKKKKEEERQQVVHRKRIEQYINLCQELKPALFKRHLIESKNAQLQQMRENEARRLQDKELDRMWYELNEKEQRAMKEREERETMAKKAVQLTIQETLAKQVRGKELLKAEEKKMKMEDQLEFERRNDEMRRKDIENLKKKRKEKEALLKDIKEQIRTQEEILRKHKEEDEEISKVYQEYNAIEIEKEKAARLAKIEQTRKEWATFKKYLQEVELHKKNEEKKLNELMTIFRKEIQKKHEEAECKIAAARMELHKSVIEGRAQQIEYKRQEAENQLKAQQAENELLQIAYELNIRLQEESDRVEMEAIQQYRDDLKDQIEYNNKLRERERQELERKLQKGREEEEKYKKLVQDIIKVHTETPYNKHPFRRALERHDCRCPAPL</sequence>
<feature type="coiled-coil region" evidence="4">
    <location>
        <begin position="208"/>
        <end position="335"/>
    </location>
</feature>
<protein>
    <recommendedName>
        <fullName evidence="7">Trichohyalin-plectin-homology domain-containing protein</fullName>
    </recommendedName>
</protein>
<evidence type="ECO:0008006" key="7">
    <source>
        <dbReference type="Google" id="ProtNLM"/>
    </source>
</evidence>
<dbReference type="EMBL" id="OV651820">
    <property type="protein sequence ID" value="CAH1114524.1"/>
    <property type="molecule type" value="Genomic_DNA"/>
</dbReference>
<evidence type="ECO:0000256" key="4">
    <source>
        <dbReference type="SAM" id="Coils"/>
    </source>
</evidence>
<dbReference type="InterPro" id="IPR043596">
    <property type="entry name" value="CFAP53/TCHP"/>
</dbReference>
<accession>A0A9P0D9V6</accession>
<dbReference type="PANTHER" id="PTHR31183">
    <property type="entry name" value="TRICHOPLEIN KERATIN FILAMENT-BINDING PROTEIN FAMILY MEMBER"/>
    <property type="match status" value="1"/>
</dbReference>
<keyword evidence="6" id="KW-1185">Reference proteome</keyword>
<keyword evidence="2" id="KW-0969">Cilium</keyword>
<evidence type="ECO:0000256" key="2">
    <source>
        <dbReference type="ARBA" id="ARBA00023069"/>
    </source>
</evidence>
<dbReference type="Proteomes" id="UP001153636">
    <property type="component" value="Chromosome 8"/>
</dbReference>
<evidence type="ECO:0000256" key="3">
    <source>
        <dbReference type="ARBA" id="ARBA00023273"/>
    </source>
</evidence>
<proteinExistence type="predicted"/>
<evidence type="ECO:0000313" key="5">
    <source>
        <dbReference type="EMBL" id="CAH1114524.1"/>
    </source>
</evidence>
<dbReference type="GO" id="GO:0005929">
    <property type="term" value="C:cilium"/>
    <property type="evidence" value="ECO:0007669"/>
    <property type="project" value="UniProtKB-SubCell"/>
</dbReference>
<dbReference type="OrthoDB" id="75950at2759"/>
<keyword evidence="3" id="KW-0966">Cell projection</keyword>
<dbReference type="AlphaFoldDB" id="A0A9P0D9V6"/>
<organism evidence="5 6">
    <name type="scientific">Psylliodes chrysocephalus</name>
    <dbReference type="NCBI Taxonomy" id="3402493"/>
    <lineage>
        <taxon>Eukaryota</taxon>
        <taxon>Metazoa</taxon>
        <taxon>Ecdysozoa</taxon>
        <taxon>Arthropoda</taxon>
        <taxon>Hexapoda</taxon>
        <taxon>Insecta</taxon>
        <taxon>Pterygota</taxon>
        <taxon>Neoptera</taxon>
        <taxon>Endopterygota</taxon>
        <taxon>Coleoptera</taxon>
        <taxon>Polyphaga</taxon>
        <taxon>Cucujiformia</taxon>
        <taxon>Chrysomeloidea</taxon>
        <taxon>Chrysomelidae</taxon>
        <taxon>Galerucinae</taxon>
        <taxon>Alticini</taxon>
        <taxon>Psylliodes</taxon>
    </lineage>
</organism>
<evidence type="ECO:0000256" key="1">
    <source>
        <dbReference type="ARBA" id="ARBA00004138"/>
    </source>
</evidence>
<keyword evidence="4" id="KW-0175">Coiled coil</keyword>
<gene>
    <name evidence="5" type="ORF">PSYICH_LOCUS14369</name>
</gene>
<name>A0A9P0D9V6_9CUCU</name>
<comment type="subcellular location">
    <subcellularLocation>
        <location evidence="1">Cell projection</location>
        <location evidence="1">Cilium</location>
    </subcellularLocation>
</comment>